<name>A0AAV5WA50_9BILA</name>
<dbReference type="Proteomes" id="UP001432322">
    <property type="component" value="Unassembled WGS sequence"/>
</dbReference>
<organism evidence="1 2">
    <name type="scientific">Pristionchus fissidentatus</name>
    <dbReference type="NCBI Taxonomy" id="1538716"/>
    <lineage>
        <taxon>Eukaryota</taxon>
        <taxon>Metazoa</taxon>
        <taxon>Ecdysozoa</taxon>
        <taxon>Nematoda</taxon>
        <taxon>Chromadorea</taxon>
        <taxon>Rhabditida</taxon>
        <taxon>Rhabditina</taxon>
        <taxon>Diplogasteromorpha</taxon>
        <taxon>Diplogasteroidea</taxon>
        <taxon>Neodiplogasteridae</taxon>
        <taxon>Pristionchus</taxon>
    </lineage>
</organism>
<evidence type="ECO:0000313" key="2">
    <source>
        <dbReference type="Proteomes" id="UP001432322"/>
    </source>
</evidence>
<dbReference type="AlphaFoldDB" id="A0AAV5WA50"/>
<gene>
    <name evidence="1" type="ORF">PFISCL1PPCAC_18580</name>
</gene>
<accession>A0AAV5WA50</accession>
<sequence length="96" mass="11595">LTFLRSCRDLGLMFDEKIVPQESSYSQKLYLSAVVWFRLELYPILYEVLERIRTQGTFIILMHYILRLEHLLKFRITLVLKGLYPSDPRDRKLDMK</sequence>
<comment type="caution">
    <text evidence="1">The sequence shown here is derived from an EMBL/GenBank/DDBJ whole genome shotgun (WGS) entry which is preliminary data.</text>
</comment>
<feature type="non-terminal residue" evidence="1">
    <location>
        <position position="1"/>
    </location>
</feature>
<proteinExistence type="predicted"/>
<feature type="non-terminal residue" evidence="1">
    <location>
        <position position="96"/>
    </location>
</feature>
<reference evidence="1" key="1">
    <citation type="submission" date="2023-10" db="EMBL/GenBank/DDBJ databases">
        <title>Genome assembly of Pristionchus species.</title>
        <authorList>
            <person name="Yoshida K."/>
            <person name="Sommer R.J."/>
        </authorList>
    </citation>
    <scope>NUCLEOTIDE SEQUENCE</scope>
    <source>
        <strain evidence="1">RS5133</strain>
    </source>
</reference>
<protein>
    <submittedName>
        <fullName evidence="1">Uncharacterized protein</fullName>
    </submittedName>
</protein>
<dbReference type="EMBL" id="BTSY01000005">
    <property type="protein sequence ID" value="GMT27283.1"/>
    <property type="molecule type" value="Genomic_DNA"/>
</dbReference>
<keyword evidence="2" id="KW-1185">Reference proteome</keyword>
<evidence type="ECO:0000313" key="1">
    <source>
        <dbReference type="EMBL" id="GMT27283.1"/>
    </source>
</evidence>